<dbReference type="InterPro" id="IPR015424">
    <property type="entry name" value="PyrdxlP-dep_Trfase"/>
</dbReference>
<dbReference type="VEuPathDB" id="FungiDB:A1O7_01394"/>
<evidence type="ECO:0000313" key="3">
    <source>
        <dbReference type="Proteomes" id="UP000019473"/>
    </source>
</evidence>
<name>W9WJA9_9EURO</name>
<organism evidence="2 3">
    <name type="scientific">Cladophialophora yegresii CBS 114405</name>
    <dbReference type="NCBI Taxonomy" id="1182544"/>
    <lineage>
        <taxon>Eukaryota</taxon>
        <taxon>Fungi</taxon>
        <taxon>Dikarya</taxon>
        <taxon>Ascomycota</taxon>
        <taxon>Pezizomycotina</taxon>
        <taxon>Eurotiomycetes</taxon>
        <taxon>Chaetothyriomycetidae</taxon>
        <taxon>Chaetothyriales</taxon>
        <taxon>Herpotrichiellaceae</taxon>
        <taxon>Cladophialophora</taxon>
    </lineage>
</organism>
<dbReference type="AlphaFoldDB" id="W9WJA9"/>
<reference evidence="2 3" key="1">
    <citation type="submission" date="2013-03" db="EMBL/GenBank/DDBJ databases">
        <title>The Genome Sequence of Cladophialophora yegresii CBS 114405.</title>
        <authorList>
            <consortium name="The Broad Institute Genomics Platform"/>
            <person name="Cuomo C."/>
            <person name="de Hoog S."/>
            <person name="Gorbushina A."/>
            <person name="Walker B."/>
            <person name="Young S.K."/>
            <person name="Zeng Q."/>
            <person name="Gargeya S."/>
            <person name="Fitzgerald M."/>
            <person name="Haas B."/>
            <person name="Abouelleil A."/>
            <person name="Allen A.W."/>
            <person name="Alvarado L."/>
            <person name="Arachchi H.M."/>
            <person name="Berlin A.M."/>
            <person name="Chapman S.B."/>
            <person name="Gainer-Dewar J."/>
            <person name="Goldberg J."/>
            <person name="Griggs A."/>
            <person name="Gujja S."/>
            <person name="Hansen M."/>
            <person name="Howarth C."/>
            <person name="Imamovic A."/>
            <person name="Ireland A."/>
            <person name="Larimer J."/>
            <person name="McCowan C."/>
            <person name="Murphy C."/>
            <person name="Pearson M."/>
            <person name="Poon T.W."/>
            <person name="Priest M."/>
            <person name="Roberts A."/>
            <person name="Saif S."/>
            <person name="Shea T."/>
            <person name="Sisk P."/>
            <person name="Sykes S."/>
            <person name="Wortman J."/>
            <person name="Nusbaum C."/>
            <person name="Birren B."/>
        </authorList>
    </citation>
    <scope>NUCLEOTIDE SEQUENCE [LARGE SCALE GENOMIC DNA]</scope>
    <source>
        <strain evidence="2 3">CBS 114405</strain>
    </source>
</reference>
<dbReference type="STRING" id="1182544.W9WJA9"/>
<protein>
    <recommendedName>
        <fullName evidence="1">Aminotransferase class I/classII large domain-containing protein</fullName>
    </recommendedName>
</protein>
<dbReference type="Gene3D" id="3.90.1150.10">
    <property type="entry name" value="Aspartate Aminotransferase, domain 1"/>
    <property type="match status" value="1"/>
</dbReference>
<dbReference type="InterPro" id="IPR004839">
    <property type="entry name" value="Aminotransferase_I/II_large"/>
</dbReference>
<proteinExistence type="predicted"/>
<feature type="domain" description="Aminotransferase class I/classII large" evidence="1">
    <location>
        <begin position="77"/>
        <end position="396"/>
    </location>
</feature>
<sequence>MTAVGELELLEGTEWLTLIQIKWAEKYLPLTKHDLLSSGTTSISISDLLEISEDRRGSEEHLSLNTLKLEESASGASSSGSLELRKNLAALYSARTGGVTADDILITNGGSAADYTVLSAVLAHGDHVICQQPVDELLSKIPASLGAEVTMWNAEPAKQWRPDIDELRTLIRDNTKLIIIQSPCDPTGAIVPRPVLETLVEVAEDKGILIMANEAYRPLFHSISPSDDDFPPSMINLGYRKVVVTGTVEKAYSLGGTRAGWVATKDTSIMAACKKARRLKSTSASILDELIAAEALSDRCIHALLARNIKLCQTNLGLVQAFVDEHSWACSWVKPQAGTTAMLKFHKMGKPVDSEGFCLKLLEQAGILLCPVSRCFGDSRTVRGYVRVAFGASTQDVSAGLAAWKAFIEEAFESVPTAPSKSTP</sequence>
<dbReference type="Gene3D" id="3.40.640.10">
    <property type="entry name" value="Type I PLP-dependent aspartate aminotransferase-like (Major domain)"/>
    <property type="match status" value="1"/>
</dbReference>
<dbReference type="eggNOG" id="KOG0259">
    <property type="taxonomic scope" value="Eukaryota"/>
</dbReference>
<dbReference type="HOGENOM" id="CLU_017584_4_4_1"/>
<dbReference type="RefSeq" id="XP_007753622.1">
    <property type="nucleotide sequence ID" value="XM_007755432.1"/>
</dbReference>
<dbReference type="InterPro" id="IPR015421">
    <property type="entry name" value="PyrdxlP-dep_Trfase_major"/>
</dbReference>
<dbReference type="CDD" id="cd00609">
    <property type="entry name" value="AAT_like"/>
    <property type="match status" value="1"/>
</dbReference>
<dbReference type="OrthoDB" id="7042322at2759"/>
<evidence type="ECO:0000313" key="2">
    <source>
        <dbReference type="EMBL" id="EXJ65055.1"/>
    </source>
</evidence>
<accession>W9WJA9</accession>
<dbReference type="Pfam" id="PF00155">
    <property type="entry name" value="Aminotran_1_2"/>
    <property type="match status" value="1"/>
</dbReference>
<gene>
    <name evidence="2" type="ORF">A1O7_01394</name>
</gene>
<evidence type="ECO:0000259" key="1">
    <source>
        <dbReference type="Pfam" id="PF00155"/>
    </source>
</evidence>
<keyword evidence="3" id="KW-1185">Reference proteome</keyword>
<dbReference type="PANTHER" id="PTHR43510">
    <property type="entry name" value="AMINOTRANSFERASE FUNCTION, HYPOTHETICAL (EUROFUNG)"/>
    <property type="match status" value="1"/>
</dbReference>
<dbReference type="SUPFAM" id="SSF53383">
    <property type="entry name" value="PLP-dependent transferases"/>
    <property type="match status" value="1"/>
</dbReference>
<dbReference type="EMBL" id="AMGW01000001">
    <property type="protein sequence ID" value="EXJ65055.1"/>
    <property type="molecule type" value="Genomic_DNA"/>
</dbReference>
<comment type="caution">
    <text evidence="2">The sequence shown here is derived from an EMBL/GenBank/DDBJ whole genome shotgun (WGS) entry which is preliminary data.</text>
</comment>
<dbReference type="GO" id="GO:0030170">
    <property type="term" value="F:pyridoxal phosphate binding"/>
    <property type="evidence" value="ECO:0007669"/>
    <property type="project" value="InterPro"/>
</dbReference>
<dbReference type="Proteomes" id="UP000019473">
    <property type="component" value="Unassembled WGS sequence"/>
</dbReference>
<dbReference type="InterPro" id="IPR015422">
    <property type="entry name" value="PyrdxlP-dep_Trfase_small"/>
</dbReference>
<dbReference type="GeneID" id="19176007"/>
<dbReference type="PANTHER" id="PTHR43510:SF1">
    <property type="entry name" value="AMINOTRANSFERASE FUNCTION, HYPOTHETICAL (EUROFUNG)"/>
    <property type="match status" value="1"/>
</dbReference>